<feature type="transmembrane region" description="Helical" evidence="1">
    <location>
        <begin position="36"/>
        <end position="58"/>
    </location>
</feature>
<dbReference type="GO" id="GO:0004386">
    <property type="term" value="F:helicase activity"/>
    <property type="evidence" value="ECO:0007669"/>
    <property type="project" value="UniProtKB-KW"/>
</dbReference>
<organism evidence="2 3">
    <name type="scientific">Velamenicoccus archaeovorus</name>
    <dbReference type="NCBI Taxonomy" id="1930593"/>
    <lineage>
        <taxon>Bacteria</taxon>
        <taxon>Pseudomonadati</taxon>
        <taxon>Candidatus Omnitrophota</taxon>
        <taxon>Candidatus Velamenicoccus</taxon>
    </lineage>
</organism>
<dbReference type="Proteomes" id="UP000287243">
    <property type="component" value="Chromosome"/>
</dbReference>
<keyword evidence="2" id="KW-0067">ATP-binding</keyword>
<evidence type="ECO:0000313" key="3">
    <source>
        <dbReference type="Proteomes" id="UP000287243"/>
    </source>
</evidence>
<evidence type="ECO:0000256" key="1">
    <source>
        <dbReference type="SAM" id="Phobius"/>
    </source>
</evidence>
<dbReference type="KEGG" id="vai:BU251_05130"/>
<reference evidence="2 3" key="1">
    <citation type="submission" date="2017-01" db="EMBL/GenBank/DDBJ databases">
        <title>First insights into the biology of 'candidatus Vampirococcus archaeovorus'.</title>
        <authorList>
            <person name="Kizina J."/>
            <person name="Jordan S."/>
            <person name="Stueber K."/>
            <person name="Reinhardt R."/>
            <person name="Harder J."/>
        </authorList>
    </citation>
    <scope>NUCLEOTIDE SEQUENCE [LARGE SCALE GENOMIC DNA]</scope>
    <source>
        <strain evidence="2 3">LiM</strain>
    </source>
</reference>
<dbReference type="EMBL" id="CP019384">
    <property type="protein sequence ID" value="QAT17155.1"/>
    <property type="molecule type" value="Genomic_DNA"/>
</dbReference>
<dbReference type="AlphaFoldDB" id="A0A410P4M3"/>
<keyword evidence="1" id="KW-0472">Membrane</keyword>
<evidence type="ECO:0000313" key="2">
    <source>
        <dbReference type="EMBL" id="QAT17155.1"/>
    </source>
</evidence>
<keyword evidence="1" id="KW-0812">Transmembrane</keyword>
<keyword evidence="2" id="KW-0378">Hydrolase</keyword>
<sequence>MNVWYRISPCTGKIEVAGPAELHICRKLSMRKFSRYILCAAFCLSVISFVPATAQAVFDLSVTQMEGGFDLRFGTLQPTDFKLARQMTVRVNSDIGKAYRVFQQMTQPLATPQGQPLDPSQFQMYALQGSNTRGTLIYRQEEPVDAYQDLVYTSNATGESDSFQLVYTITPKNGQIPGSYYGRMSLILVPVDAVLSQVVVNVQVYVELAAGGSATVEIATSSGSDRLVIDTKDLRVTKEGLEGTWPQVHIKVYGPLGTSYRIYQALEEGDISSADGYNFDLEKVSVLFDGGRQGMISAPATLKGARQRQLVYSSNPQGASDEITITYKPSRDFRLERSGLYRGRLILYVESDQVNASPELAKKTLDVEFNIAPIFDIHVYSQDTEGVALNFGNVSFKSGPKSSENEIFVETNMGKPYTIVQRVSSPMVDGQGNKIPAEDFVMKVKDVETDEVPKSYIQEFVPVKEGENTIFSSGPSGASVHLKVEYRLTMRPESKAGNYNTRIGYSVVLD</sequence>
<keyword evidence="2" id="KW-0347">Helicase</keyword>
<proteinExistence type="predicted"/>
<accession>A0A410P4M3</accession>
<keyword evidence="2" id="KW-0547">Nucleotide-binding</keyword>
<name>A0A410P4M3_VELA1</name>
<gene>
    <name evidence="2" type="ORF">BU251_05130</name>
</gene>
<protein>
    <submittedName>
        <fullName evidence="2">ATP-dependent RNA helicase DBP9</fullName>
    </submittedName>
</protein>
<keyword evidence="3" id="KW-1185">Reference proteome</keyword>
<keyword evidence="1" id="KW-1133">Transmembrane helix</keyword>